<dbReference type="OMA" id="WCRLADE"/>
<keyword evidence="5 6" id="KW-0472">Membrane</keyword>
<dbReference type="InterPro" id="IPR004331">
    <property type="entry name" value="SPX_dom"/>
</dbReference>
<feature type="transmembrane region" description="Helical" evidence="6">
    <location>
        <begin position="665"/>
        <end position="683"/>
    </location>
</feature>
<dbReference type="Proteomes" id="UP000005222">
    <property type="component" value="Chromosome H"/>
</dbReference>
<dbReference type="PROSITE" id="PS51382">
    <property type="entry name" value="SPX"/>
    <property type="match status" value="1"/>
</dbReference>
<evidence type="ECO:0000256" key="4">
    <source>
        <dbReference type="ARBA" id="ARBA00022989"/>
    </source>
</evidence>
<keyword evidence="10" id="KW-1185">Reference proteome</keyword>
<dbReference type="EMBL" id="FO082052">
    <property type="protein sequence ID" value="CCE80996.1"/>
    <property type="molecule type" value="Genomic_DNA"/>
</dbReference>
<dbReference type="AlphaFoldDB" id="G8YIT6"/>
<evidence type="ECO:0000259" key="7">
    <source>
        <dbReference type="PROSITE" id="PS51382"/>
    </source>
</evidence>
<dbReference type="EMBL" id="FO082053">
    <property type="protein sequence ID" value="CCE80231.1"/>
    <property type="molecule type" value="Genomic_DNA"/>
</dbReference>
<sequence length="799" mass="92829">MEGSATSEMLFGSRLESEVFEAWREYYINYNHLKKLLKEGVILQDTWSEKDEQNFVSALDQELEKVYSFVTDKYDDIDDTLDKLQLQTENSNQKFDVDQFSTKLEDTLHLAQELEKFQRMNYTGFIKIVKKHDRVHPQYSVRPLLNVRLSSLPFHSEDYSPLLYKVSALFQFLRDNYSLNESLSKLSSFNDESQQDYKSFKLWIHPDNLMEVKATILRHLPVLIYDNKKSADDYFFDDENESSNDPKINCLYFDNSNFDLYNNKLAKTPNSCSLRIKWIGSLQDKPKITIERKSFNSSDQEYDVDKKLTIKEKYLDSFITGKFLKEKLVKKMEKNGDQSETITEFTENISSLTKFIKDNNVQPCMRTVYKRTAFQIPGDDRVRVVIDSDLMFIREDAFDESRPIRDPAKWHRTDIDSNIKNPLSFLRKGEYSKFPFSVMEVKVKVNSKNKRFLWLDELVNSHLVKEVPNFSKFIQGVASLFLEDDKLSNIPMWYNDIEAGIVKDPQQAFLESQKSQIKKQKDEDNMTKFRSMLANSSKDIFSSKSKSFSESFPPEPEIVVDSELLGNSSNQNKLMINSNKGANANNNIDDLDVSSDEFENEARPKSTFNKMSSVFKIAKLVDADSEGEEIDLPEGVTKPEFYIKNSGPLKIEPKVWLANERTFNTWLHIMTLLSTLTFVIYSSANNANFPVLSNVLAYIYFFLTIFAGVWAYYVFNRRSDIIKERSGKHLDNVWGPLVIAIGLTAALVINFVLGFSKLAYVESSQVEIYNLKPNTLREFYKENALHKHIHDFIFRMIGN</sequence>
<accession>G8YIT6</accession>
<dbReference type="HOGENOM" id="CLU_009308_2_0_1"/>
<dbReference type="OrthoDB" id="6493944at2759"/>
<evidence type="ECO:0000256" key="6">
    <source>
        <dbReference type="SAM" id="Phobius"/>
    </source>
</evidence>
<dbReference type="GO" id="GO:0000329">
    <property type="term" value="C:fungal-type vacuole membrane"/>
    <property type="evidence" value="ECO:0007669"/>
    <property type="project" value="TreeGrafter"/>
</dbReference>
<evidence type="ECO:0000256" key="5">
    <source>
        <dbReference type="ARBA" id="ARBA00023136"/>
    </source>
</evidence>
<feature type="transmembrane region" description="Helical" evidence="6">
    <location>
        <begin position="695"/>
        <end position="713"/>
    </location>
</feature>
<evidence type="ECO:0000313" key="9">
    <source>
        <dbReference type="EMBL" id="CCE80996.1"/>
    </source>
</evidence>
<keyword evidence="4 6" id="KW-1133">Transmembrane helix</keyword>
<keyword evidence="2" id="KW-0926">Vacuole</keyword>
<evidence type="ECO:0000256" key="3">
    <source>
        <dbReference type="ARBA" id="ARBA00022692"/>
    </source>
</evidence>
<dbReference type="InParanoid" id="G8YIT6"/>
<dbReference type="Gene3D" id="3.20.100.30">
    <property type="entry name" value="VTC, catalytic tunnel domain"/>
    <property type="match status" value="1"/>
</dbReference>
<dbReference type="InterPro" id="IPR051572">
    <property type="entry name" value="VTC_Complex_Subunit"/>
</dbReference>
<dbReference type="Pfam" id="PF02656">
    <property type="entry name" value="DUF202"/>
    <property type="match status" value="1"/>
</dbReference>
<reference evidence="10" key="2">
    <citation type="journal article" date="2012" name="G3 (Bethesda)">
        <title>Pichia sorbitophila, an interspecies yeast hybrid reveals early steps of genome resolution following polyploidization.</title>
        <authorList>
            <person name="Leh Louis V."/>
            <person name="Despons L."/>
            <person name="Friedrich A."/>
            <person name="Martin T."/>
            <person name="Durrens P."/>
            <person name="Casaregola S."/>
            <person name="Neuveglise C."/>
            <person name="Fairhead C."/>
            <person name="Marck C."/>
            <person name="Cruz J.A."/>
            <person name="Straub M.L."/>
            <person name="Kugler V."/>
            <person name="Sacerdot C."/>
            <person name="Uzunov Z."/>
            <person name="Thierry A."/>
            <person name="Weiss S."/>
            <person name="Bleykasten C."/>
            <person name="De Montigny J."/>
            <person name="Jacques N."/>
            <person name="Jung P."/>
            <person name="Lemaire M."/>
            <person name="Mallet S."/>
            <person name="Morel G."/>
            <person name="Richard G.F."/>
            <person name="Sarkar A."/>
            <person name="Savel G."/>
            <person name="Schacherer J."/>
            <person name="Seret M.L."/>
            <person name="Talla E."/>
            <person name="Samson G."/>
            <person name="Jubin C."/>
            <person name="Poulain J."/>
            <person name="Vacherie B."/>
            <person name="Barbe V."/>
            <person name="Pelletier E."/>
            <person name="Sherman D.J."/>
            <person name="Westhof E."/>
            <person name="Weissenbach J."/>
            <person name="Baret P.V."/>
            <person name="Wincker P."/>
            <person name="Gaillardin C."/>
            <person name="Dujon B."/>
            <person name="Souciet J.L."/>
        </authorList>
    </citation>
    <scope>NUCLEOTIDE SEQUENCE [LARGE SCALE GENOMIC DNA]</scope>
    <source>
        <strain evidence="10">ATCC MYA-4447 / BCRC 22081 / CBS 7064 / NBRC 10061 / NRRL Y-12695</strain>
    </source>
</reference>
<gene>
    <name evidence="8" type="primary">Piso0_003333</name>
    <name evidence="8" type="ORF">GNLVRS01_PISO0G10016g</name>
    <name evidence="9" type="ORF">GNLVRS01_PISO0H10017g</name>
</gene>
<protein>
    <submittedName>
        <fullName evidence="8">Piso0_003333 protein</fullName>
    </submittedName>
</protein>
<dbReference type="GO" id="GO:0033254">
    <property type="term" value="C:vacuolar transporter chaperone complex"/>
    <property type="evidence" value="ECO:0007669"/>
    <property type="project" value="UniProtKB-ARBA"/>
</dbReference>
<dbReference type="FunCoup" id="G8YIT6">
    <property type="interactions" value="166"/>
</dbReference>
<dbReference type="PANTHER" id="PTHR46140">
    <property type="entry name" value="VACUOLAR TRANSPORTER CHAPERONE 1-RELATED"/>
    <property type="match status" value="1"/>
</dbReference>
<proteinExistence type="predicted"/>
<dbReference type="eggNOG" id="KOG4580">
    <property type="taxonomic scope" value="Eukaryota"/>
</dbReference>
<dbReference type="GO" id="GO:0006799">
    <property type="term" value="P:polyphosphate biosynthetic process"/>
    <property type="evidence" value="ECO:0007669"/>
    <property type="project" value="UniProtKB-ARBA"/>
</dbReference>
<feature type="domain" description="SPX" evidence="7">
    <location>
        <begin position="9"/>
        <end position="146"/>
    </location>
</feature>
<organism evidence="8 10">
    <name type="scientific">Pichia sorbitophila (strain ATCC MYA-4447 / BCRC 22081 / CBS 7064 / NBRC 10061 / NRRL Y-12695)</name>
    <name type="common">Hybrid yeast</name>
    <dbReference type="NCBI Taxonomy" id="559304"/>
    <lineage>
        <taxon>Eukaryota</taxon>
        <taxon>Fungi</taxon>
        <taxon>Dikarya</taxon>
        <taxon>Ascomycota</taxon>
        <taxon>Saccharomycotina</taxon>
        <taxon>Pichiomycetes</taxon>
        <taxon>Debaryomycetaceae</taxon>
        <taxon>Millerozyma</taxon>
    </lineage>
</organism>
<name>G8YIT6_PICSO</name>
<keyword evidence="3 6" id="KW-0812">Transmembrane</keyword>
<evidence type="ECO:0000313" key="10">
    <source>
        <dbReference type="Proteomes" id="UP000005222"/>
    </source>
</evidence>
<feature type="transmembrane region" description="Helical" evidence="6">
    <location>
        <begin position="733"/>
        <end position="755"/>
    </location>
</feature>
<dbReference type="InterPro" id="IPR018966">
    <property type="entry name" value="VTC_domain"/>
</dbReference>
<dbReference type="InterPro" id="IPR042267">
    <property type="entry name" value="VTC_sf"/>
</dbReference>
<dbReference type="Pfam" id="PF09359">
    <property type="entry name" value="VTC"/>
    <property type="match status" value="1"/>
</dbReference>
<dbReference type="InterPro" id="IPR003807">
    <property type="entry name" value="DUF202"/>
</dbReference>
<evidence type="ECO:0000256" key="1">
    <source>
        <dbReference type="ARBA" id="ARBA00004128"/>
    </source>
</evidence>
<dbReference type="CDD" id="cd14480">
    <property type="entry name" value="SPX_VTC2_like"/>
    <property type="match status" value="1"/>
</dbReference>
<dbReference type="Proteomes" id="UP000005222">
    <property type="component" value="Chromosome G"/>
</dbReference>
<dbReference type="eggNOG" id="KOG1161">
    <property type="taxonomic scope" value="Eukaryota"/>
</dbReference>
<evidence type="ECO:0000256" key="2">
    <source>
        <dbReference type="ARBA" id="ARBA00022554"/>
    </source>
</evidence>
<comment type="subcellular location">
    <subcellularLocation>
        <location evidence="1">Vacuole membrane</location>
        <topology evidence="1">Multi-pass membrane protein</topology>
    </subcellularLocation>
</comment>
<dbReference type="PANTHER" id="PTHR46140:SF2">
    <property type="entry name" value="VACUOLAR TRANSPORTER CHAPERONE 3 COMPLEX SUBUNIT 3-RELATED"/>
    <property type="match status" value="1"/>
</dbReference>
<reference evidence="8" key="1">
    <citation type="submission" date="2011-10" db="EMBL/GenBank/DDBJ databases">
        <authorList>
            <person name="Genoscope - CEA"/>
        </authorList>
    </citation>
    <scope>NUCLEOTIDE SEQUENCE</scope>
</reference>
<dbReference type="STRING" id="559304.G8YIT6"/>
<evidence type="ECO:0000313" key="8">
    <source>
        <dbReference type="EMBL" id="CCE80231.1"/>
    </source>
</evidence>